<feature type="region of interest" description="Disordered" evidence="7">
    <location>
        <begin position="165"/>
        <end position="189"/>
    </location>
</feature>
<organism evidence="12 13">
    <name type="scientific">Rhodoblastus sphagnicola</name>
    <dbReference type="NCBI Taxonomy" id="333368"/>
    <lineage>
        <taxon>Bacteria</taxon>
        <taxon>Pseudomonadati</taxon>
        <taxon>Pseudomonadota</taxon>
        <taxon>Alphaproteobacteria</taxon>
        <taxon>Hyphomicrobiales</taxon>
        <taxon>Rhodoblastaceae</taxon>
        <taxon>Rhodoblastus</taxon>
    </lineage>
</organism>
<dbReference type="InterPro" id="IPR023408">
    <property type="entry name" value="MscS_beta-dom_sf"/>
</dbReference>
<dbReference type="GO" id="GO:0008381">
    <property type="term" value="F:mechanosensitive monoatomic ion channel activity"/>
    <property type="evidence" value="ECO:0007669"/>
    <property type="project" value="UniProtKB-ARBA"/>
</dbReference>
<dbReference type="Gene3D" id="1.10.287.1260">
    <property type="match status" value="1"/>
</dbReference>
<dbReference type="AlphaFoldDB" id="A0A2S6MZA2"/>
<feature type="transmembrane region" description="Helical" evidence="8">
    <location>
        <begin position="501"/>
        <end position="523"/>
    </location>
</feature>
<evidence type="ECO:0000256" key="5">
    <source>
        <dbReference type="ARBA" id="ARBA00022989"/>
    </source>
</evidence>
<dbReference type="Pfam" id="PF00924">
    <property type="entry name" value="MS_channel_2nd"/>
    <property type="match status" value="1"/>
</dbReference>
<evidence type="ECO:0000256" key="7">
    <source>
        <dbReference type="SAM" id="MobiDB-lite"/>
    </source>
</evidence>
<evidence type="ECO:0000256" key="2">
    <source>
        <dbReference type="ARBA" id="ARBA00008017"/>
    </source>
</evidence>
<reference evidence="12 13" key="1">
    <citation type="journal article" date="2018" name="Arch. Microbiol.">
        <title>New insights into the metabolic potential of the phototrophic purple bacterium Rhodopila globiformis DSM 161(T) from its draft genome sequence and evidence for a vanadium-dependent nitrogenase.</title>
        <authorList>
            <person name="Imhoff J.F."/>
            <person name="Rahn T."/>
            <person name="Kunzel S."/>
            <person name="Neulinger S.C."/>
        </authorList>
    </citation>
    <scope>NUCLEOTIDE SEQUENCE [LARGE SCALE GENOMIC DNA]</scope>
    <source>
        <strain evidence="12 13">DSM 16996</strain>
    </source>
</reference>
<feature type="domain" description="Mechanosensitive ion channel MscS C-terminal" evidence="11">
    <location>
        <begin position="769"/>
        <end position="851"/>
    </location>
</feature>
<feature type="transmembrane region" description="Helical" evidence="8">
    <location>
        <begin position="605"/>
        <end position="629"/>
    </location>
</feature>
<dbReference type="InterPro" id="IPR022249">
    <property type="entry name" value="DUF3772"/>
</dbReference>
<feature type="transmembrane region" description="Helical" evidence="8">
    <location>
        <begin position="475"/>
        <end position="495"/>
    </location>
</feature>
<evidence type="ECO:0000256" key="6">
    <source>
        <dbReference type="ARBA" id="ARBA00023136"/>
    </source>
</evidence>
<evidence type="ECO:0000259" key="10">
    <source>
        <dbReference type="Pfam" id="PF12607"/>
    </source>
</evidence>
<keyword evidence="13" id="KW-1185">Reference proteome</keyword>
<keyword evidence="3" id="KW-1003">Cell membrane</keyword>
<dbReference type="SUPFAM" id="SSF82861">
    <property type="entry name" value="Mechanosensitive channel protein MscS (YggB), transmembrane region"/>
    <property type="match status" value="1"/>
</dbReference>
<dbReference type="Gene3D" id="3.30.70.100">
    <property type="match status" value="1"/>
</dbReference>
<feature type="transmembrane region" description="Helical" evidence="8">
    <location>
        <begin position="364"/>
        <end position="386"/>
    </location>
</feature>
<dbReference type="InterPro" id="IPR010920">
    <property type="entry name" value="LSM_dom_sf"/>
</dbReference>
<dbReference type="Gene3D" id="2.30.30.60">
    <property type="match status" value="1"/>
</dbReference>
<feature type="region of interest" description="Disordered" evidence="7">
    <location>
        <begin position="85"/>
        <end position="106"/>
    </location>
</feature>
<feature type="transmembrane region" description="Helical" evidence="8">
    <location>
        <begin position="321"/>
        <end position="344"/>
    </location>
</feature>
<evidence type="ECO:0000256" key="1">
    <source>
        <dbReference type="ARBA" id="ARBA00004651"/>
    </source>
</evidence>
<feature type="transmembrane region" description="Helical" evidence="8">
    <location>
        <begin position="650"/>
        <end position="673"/>
    </location>
</feature>
<sequence length="884" mass="94312">MSSIFPADMARPPLVPFTSLVRLKAGRSWTGGVSVMIMLIRSGKAGSRSLDAKRISAVTRWLAALFLIFSLVVPALAGEARSPAAAGTSTTGVEAQPAPNAPPSDRLDAAKAALDKIAAALAVETVPDADLVKLRGDIDPVLTQVLGVAVEVTPKQAAIKLRLEQLGAPPEKDANPQAPTEDPKVTQDRTEQLKLQATFDDLAKRAKLLQVQAEQMAAQIGDRRRALFTNSVFQGGQSIVSPALWLDVAQEAPRDLASTAEIFTELLRQLKYGLTGSKAALALALLALIVLSAVWAVLAIMRVLPKAKPHRELNALRVSFAALWSGVAVMIPPLGAIGAVFALVDWLGVSDPQLRRLGLNLIAVMVRLAVTAGMITAILAPFRSFWRPIDLSDRVARRLARLIFVLMGVASIGKVVEVLAETVGASLQVSVAARGLFALLVGLILARGLYGIILSPDTKPETAGRPSNIVDESPFWAPIRLLAWLATFAIIGAAVSGYVALSAFLVTQMAWMAFVGGVLFLLLKLSDGGMEQAFRPNSRMSRSLTATIGVGRESLQQIGVLLSGLTTVSLSAAAVMLVLFPWGVQSHDMIGAAQSLFFGVKIGDVTISLSSVVLALVYFAVGYGLTRAVRNWLENRYLPLTQLDQGLRDAISASVGYLGLGVTLALALSYVGISLDKLALVAGALSVGIGLGLQGVVANFVSGLIIMWERAIRVGDLVVVGGETGTVRRINIRATEIQTADRATTIVPNGNMITGVVKNFVRMDRVGRVVIPVQATWDADPEKVREILVDTARAHEEVVGFPSPFALFVRFSAMLEFELYCFVEDVDRAARVRSDLHFAIFRAFAEAGLKMNPPTSTPLDASVIEPLLRALAPPPPPEPKEREN</sequence>
<evidence type="ECO:0000313" key="12">
    <source>
        <dbReference type="EMBL" id="PPQ27682.1"/>
    </source>
</evidence>
<dbReference type="InterPro" id="IPR011014">
    <property type="entry name" value="MscS_channel_TM-2"/>
</dbReference>
<feature type="transmembrane region" description="Helical" evidence="8">
    <location>
        <begin position="398"/>
        <end position="416"/>
    </location>
</feature>
<keyword evidence="4 8" id="KW-0812">Transmembrane</keyword>
<dbReference type="Proteomes" id="UP000239089">
    <property type="component" value="Unassembled WGS sequence"/>
</dbReference>
<feature type="transmembrane region" description="Helical" evidence="8">
    <location>
        <begin position="436"/>
        <end position="454"/>
    </location>
</feature>
<feature type="transmembrane region" description="Helical" evidence="8">
    <location>
        <begin position="279"/>
        <end position="300"/>
    </location>
</feature>
<dbReference type="InterPro" id="IPR052702">
    <property type="entry name" value="MscS-like_channel"/>
</dbReference>
<feature type="domain" description="DUF3772" evidence="10">
    <location>
        <begin position="204"/>
        <end position="261"/>
    </location>
</feature>
<dbReference type="PANTHER" id="PTHR30347:SF1">
    <property type="entry name" value="MECHANOSENSITIVE CHANNEL MSCK"/>
    <property type="match status" value="1"/>
</dbReference>
<protein>
    <submittedName>
        <fullName evidence="12">Uncharacterized protein</fullName>
    </submittedName>
</protein>
<gene>
    <name evidence="12" type="ORF">CCR94_19635</name>
</gene>
<evidence type="ECO:0000259" key="9">
    <source>
        <dbReference type="Pfam" id="PF00924"/>
    </source>
</evidence>
<feature type="transmembrane region" description="Helical" evidence="8">
    <location>
        <begin position="560"/>
        <end position="585"/>
    </location>
</feature>
<dbReference type="SUPFAM" id="SSF50182">
    <property type="entry name" value="Sm-like ribonucleoproteins"/>
    <property type="match status" value="1"/>
</dbReference>
<dbReference type="InterPro" id="IPR049278">
    <property type="entry name" value="MS_channel_C"/>
</dbReference>
<dbReference type="InterPro" id="IPR006685">
    <property type="entry name" value="MscS_channel_2nd"/>
</dbReference>
<comment type="caution">
    <text evidence="12">The sequence shown here is derived from an EMBL/GenBank/DDBJ whole genome shotgun (WGS) entry which is preliminary data.</text>
</comment>
<keyword evidence="6 8" id="KW-0472">Membrane</keyword>
<evidence type="ECO:0000259" key="11">
    <source>
        <dbReference type="Pfam" id="PF21082"/>
    </source>
</evidence>
<dbReference type="PANTHER" id="PTHR30347">
    <property type="entry name" value="POTASSIUM CHANNEL RELATED"/>
    <property type="match status" value="1"/>
</dbReference>
<dbReference type="InterPro" id="IPR011066">
    <property type="entry name" value="MscS_channel_C_sf"/>
</dbReference>
<evidence type="ECO:0000313" key="13">
    <source>
        <dbReference type="Proteomes" id="UP000239089"/>
    </source>
</evidence>
<proteinExistence type="inferred from homology"/>
<feature type="transmembrane region" description="Helical" evidence="8">
    <location>
        <begin position="679"/>
        <end position="706"/>
    </location>
</feature>
<dbReference type="GO" id="GO:0005886">
    <property type="term" value="C:plasma membrane"/>
    <property type="evidence" value="ECO:0007669"/>
    <property type="project" value="UniProtKB-SubCell"/>
</dbReference>
<dbReference type="Pfam" id="PF21082">
    <property type="entry name" value="MS_channel_3rd"/>
    <property type="match status" value="1"/>
</dbReference>
<keyword evidence="5 8" id="KW-1133">Transmembrane helix</keyword>
<name>A0A2S6MZA2_9HYPH</name>
<dbReference type="SUPFAM" id="SSF82689">
    <property type="entry name" value="Mechanosensitive channel protein MscS (YggB), C-terminal domain"/>
    <property type="match status" value="1"/>
</dbReference>
<evidence type="ECO:0000256" key="3">
    <source>
        <dbReference type="ARBA" id="ARBA00022475"/>
    </source>
</evidence>
<comment type="subcellular location">
    <subcellularLocation>
        <location evidence="1">Cell membrane</location>
        <topology evidence="1">Multi-pass membrane protein</topology>
    </subcellularLocation>
</comment>
<dbReference type="Pfam" id="PF12607">
    <property type="entry name" value="DUF3772"/>
    <property type="match status" value="1"/>
</dbReference>
<accession>A0A2S6MZA2</accession>
<feature type="domain" description="Mechanosensitive ion channel MscS" evidence="9">
    <location>
        <begin position="696"/>
        <end position="762"/>
    </location>
</feature>
<evidence type="ECO:0000256" key="4">
    <source>
        <dbReference type="ARBA" id="ARBA00022692"/>
    </source>
</evidence>
<evidence type="ECO:0000256" key="8">
    <source>
        <dbReference type="SAM" id="Phobius"/>
    </source>
</evidence>
<comment type="similarity">
    <text evidence="2">Belongs to the MscS (TC 1.A.23) family.</text>
</comment>
<dbReference type="EMBL" id="NHSJ01000121">
    <property type="protein sequence ID" value="PPQ27682.1"/>
    <property type="molecule type" value="Genomic_DNA"/>
</dbReference>